<comment type="caution">
    <text evidence="3">The sequence shown here is derived from an EMBL/GenBank/DDBJ whole genome shotgun (WGS) entry which is preliminary data.</text>
</comment>
<evidence type="ECO:0000313" key="4">
    <source>
        <dbReference type="Proteomes" id="UP001589718"/>
    </source>
</evidence>
<dbReference type="PROSITE" id="PS50965">
    <property type="entry name" value="NERD"/>
    <property type="match status" value="1"/>
</dbReference>
<accession>A0ABV5P8T7</accession>
<dbReference type="Proteomes" id="UP001589718">
    <property type="component" value="Unassembled WGS sequence"/>
</dbReference>
<proteinExistence type="predicted"/>
<name>A0ABV5P8T7_STRCM</name>
<dbReference type="InterPro" id="IPR011528">
    <property type="entry name" value="NERD"/>
</dbReference>
<dbReference type="EMBL" id="JBHMCR010000004">
    <property type="protein sequence ID" value="MFB9519606.1"/>
    <property type="molecule type" value="Genomic_DNA"/>
</dbReference>
<reference evidence="3 4" key="1">
    <citation type="submission" date="2024-09" db="EMBL/GenBank/DDBJ databases">
        <authorList>
            <person name="Sun Q."/>
            <person name="Mori K."/>
        </authorList>
    </citation>
    <scope>NUCLEOTIDE SEQUENCE [LARGE SCALE GENOMIC DNA]</scope>
    <source>
        <strain evidence="3 4">JCM 4362</strain>
    </source>
</reference>
<sequence>MGDELQIKAWRRYGHDRLYVLRPDGLAVAWMDRKTGEVTFLRPEYREAVLAALADYQAPPPPTVAKAPRSSPQPQYESLPPLTPDHDLARNRAGANVRDKIQKEKPAPVIRLLDVVLRRPSHLDTWRTGYRGEQLVGAELARLTSHGWHVLHAVPLPREVDIDHLLIGPGGVFSINTKRHPDKVVWVGNDAVRINHGPPHPYLRKSRAEARRVQRVLTRYCDVAVQVQPVLVFVGTAELVREPTLLDVRVYREREVSALGPLDGVLDPEQVERVFAVARHRLA</sequence>
<organism evidence="3 4">
    <name type="scientific">Streptomyces cremeus</name>
    <dbReference type="NCBI Taxonomy" id="66881"/>
    <lineage>
        <taxon>Bacteria</taxon>
        <taxon>Bacillati</taxon>
        <taxon>Actinomycetota</taxon>
        <taxon>Actinomycetes</taxon>
        <taxon>Kitasatosporales</taxon>
        <taxon>Streptomycetaceae</taxon>
        <taxon>Streptomyces</taxon>
    </lineage>
</organism>
<protein>
    <submittedName>
        <fullName evidence="3">Nuclease-related domain-containing protein</fullName>
    </submittedName>
</protein>
<feature type="domain" description="NERD" evidence="2">
    <location>
        <begin position="128"/>
        <end position="240"/>
    </location>
</feature>
<feature type="region of interest" description="Disordered" evidence="1">
    <location>
        <begin position="60"/>
        <end position="89"/>
    </location>
</feature>
<gene>
    <name evidence="3" type="ORF">ACFFTU_06585</name>
</gene>
<evidence type="ECO:0000313" key="3">
    <source>
        <dbReference type="EMBL" id="MFB9519606.1"/>
    </source>
</evidence>
<keyword evidence="4" id="KW-1185">Reference proteome</keyword>
<dbReference type="Pfam" id="PF08378">
    <property type="entry name" value="NERD"/>
    <property type="match status" value="1"/>
</dbReference>
<dbReference type="RefSeq" id="WP_345221182.1">
    <property type="nucleotide sequence ID" value="NZ_BAAAXE010000013.1"/>
</dbReference>
<evidence type="ECO:0000256" key="1">
    <source>
        <dbReference type="SAM" id="MobiDB-lite"/>
    </source>
</evidence>
<evidence type="ECO:0000259" key="2">
    <source>
        <dbReference type="PROSITE" id="PS50965"/>
    </source>
</evidence>